<feature type="transmembrane region" description="Helical" evidence="1">
    <location>
        <begin position="118"/>
        <end position="141"/>
    </location>
</feature>
<gene>
    <name evidence="3" type="ORF">FK85_18685</name>
</gene>
<evidence type="ECO:0000259" key="2">
    <source>
        <dbReference type="Pfam" id="PF23995"/>
    </source>
</evidence>
<dbReference type="RefSeq" id="WP_050025107.1">
    <property type="nucleotide sequence ID" value="NZ_JNFH02000035.1"/>
</dbReference>
<reference evidence="3 4" key="1">
    <citation type="journal article" date="2015" name="Genome Announc.">
        <title>Draft genome sequence of a Halorubrum H3 strain isolated from the burlinskoye salt lake (Altai Krai, Russia).</title>
        <authorList>
            <person name="Rozanov A.S."/>
            <person name="Bryanskaya A.V."/>
            <person name="Malup T.K."/>
            <person name="Kotenko A.V."/>
            <person name="Peltek S.E."/>
        </authorList>
    </citation>
    <scope>NUCLEOTIDE SEQUENCE [LARGE SCALE GENOMIC DNA]</scope>
    <source>
        <strain evidence="3 4">H3</strain>
    </source>
</reference>
<comment type="caution">
    <text evidence="3">The sequence shown here is derived from an EMBL/GenBank/DDBJ whole genome shotgun (WGS) entry which is preliminary data.</text>
</comment>
<protein>
    <recommendedName>
        <fullName evidence="2">DUF7313 domain-containing protein</fullName>
    </recommendedName>
</protein>
<evidence type="ECO:0000256" key="1">
    <source>
        <dbReference type="SAM" id="Phobius"/>
    </source>
</evidence>
<keyword evidence="1" id="KW-1133">Transmembrane helix</keyword>
<dbReference type="Pfam" id="PF23995">
    <property type="entry name" value="DUF7313"/>
    <property type="match status" value="1"/>
</dbReference>
<dbReference type="AlphaFoldDB" id="A0A081ES41"/>
<evidence type="ECO:0000313" key="3">
    <source>
        <dbReference type="EMBL" id="KDS90229.1"/>
    </source>
</evidence>
<keyword evidence="1" id="KW-0472">Membrane</keyword>
<keyword evidence="4" id="KW-1185">Reference proteome</keyword>
<organism evidence="3 4">
    <name type="scientific">Halorubrum saccharovorum</name>
    <dbReference type="NCBI Taxonomy" id="2248"/>
    <lineage>
        <taxon>Archaea</taxon>
        <taxon>Methanobacteriati</taxon>
        <taxon>Methanobacteriota</taxon>
        <taxon>Stenosarchaea group</taxon>
        <taxon>Halobacteria</taxon>
        <taxon>Halobacteriales</taxon>
        <taxon>Haloferacaceae</taxon>
        <taxon>Halorubrum</taxon>
    </lineage>
</organism>
<dbReference type="OrthoDB" id="234683at2157"/>
<name>A0A081ES41_9EURY</name>
<proteinExistence type="predicted"/>
<dbReference type="EMBL" id="JNFH02000035">
    <property type="protein sequence ID" value="KDS90229.1"/>
    <property type="molecule type" value="Genomic_DNA"/>
</dbReference>
<dbReference type="Proteomes" id="UP000053331">
    <property type="component" value="Unassembled WGS sequence"/>
</dbReference>
<feature type="domain" description="DUF7313" evidence="2">
    <location>
        <begin position="2"/>
        <end position="145"/>
    </location>
</feature>
<evidence type="ECO:0000313" key="4">
    <source>
        <dbReference type="Proteomes" id="UP000053331"/>
    </source>
</evidence>
<dbReference type="InterPro" id="IPR055737">
    <property type="entry name" value="DUF7313"/>
</dbReference>
<accession>A0A081ES41</accession>
<sequence length="147" mass="16073">MDPLQFLVPLGWLSEVGPMLPYAILVMAVANLATRHIAHRHHVEQGDDGDSVDPYTPHAFTNIGLLLLTLLFVLAAPVSGTILAVIVITMLIADLFELEARNVEARNDMPIEAPKSSIAASLVLMVFVAYYSLFFLVSGIWNQFVVA</sequence>
<keyword evidence="1" id="KW-0812">Transmembrane</keyword>
<feature type="transmembrane region" description="Helical" evidence="1">
    <location>
        <begin position="20"/>
        <end position="38"/>
    </location>
</feature>